<organism evidence="2 3">
    <name type="scientific">Nocardiopsis flavescens</name>
    <dbReference type="NCBI Taxonomy" id="758803"/>
    <lineage>
        <taxon>Bacteria</taxon>
        <taxon>Bacillati</taxon>
        <taxon>Actinomycetota</taxon>
        <taxon>Actinomycetes</taxon>
        <taxon>Streptosporangiales</taxon>
        <taxon>Nocardiopsidaceae</taxon>
        <taxon>Nocardiopsis</taxon>
    </lineage>
</organism>
<dbReference type="InterPro" id="IPR007822">
    <property type="entry name" value="LANC-like"/>
</dbReference>
<keyword evidence="3" id="KW-1185">Reference proteome</keyword>
<dbReference type="SUPFAM" id="SSF158745">
    <property type="entry name" value="LanC-like"/>
    <property type="match status" value="1"/>
</dbReference>
<dbReference type="Pfam" id="PF13575">
    <property type="entry name" value="DUF4135"/>
    <property type="match status" value="1"/>
</dbReference>
<dbReference type="AlphaFoldDB" id="A0A1M6JKY9"/>
<evidence type="ECO:0000259" key="1">
    <source>
        <dbReference type="Pfam" id="PF13575"/>
    </source>
</evidence>
<dbReference type="OrthoDB" id="9148343at2"/>
<protein>
    <submittedName>
        <fullName evidence="2">Type 2 lantibiotic biosynthesis protein LanM</fullName>
    </submittedName>
</protein>
<dbReference type="RefSeq" id="WP_073379452.1">
    <property type="nucleotide sequence ID" value="NZ_FQZK01000006.1"/>
</dbReference>
<evidence type="ECO:0000313" key="3">
    <source>
        <dbReference type="Proteomes" id="UP000184452"/>
    </source>
</evidence>
<dbReference type="GO" id="GO:0031179">
    <property type="term" value="P:peptide modification"/>
    <property type="evidence" value="ECO:0007669"/>
    <property type="project" value="InterPro"/>
</dbReference>
<dbReference type="NCBIfam" id="TIGR03897">
    <property type="entry name" value="lanti_2_LanM"/>
    <property type="match status" value="1"/>
</dbReference>
<accession>A0A1M6JKY9</accession>
<dbReference type="EMBL" id="FQZK01000006">
    <property type="protein sequence ID" value="SHJ47367.1"/>
    <property type="molecule type" value="Genomic_DNA"/>
</dbReference>
<dbReference type="Gene3D" id="1.50.10.20">
    <property type="match status" value="1"/>
</dbReference>
<sequence length="942" mass="103030">MGTGLDDDTLHRLVRDRVEEKSGLFGGFYRPLLLDCAQRMRAWEPDRGPGYARSVDPRGLAASVLGSVMDLCQSIGARTLITAFRSQEDSRGRPRLGYADFHARVRTDAGRRELFDDFPELERLLVLAARRRVDLVREVVDAVRRDAAELAREFGARGRVAAVSPGLGDSHRGGRTVCFVTFDNGVSVVYKPQRRSCHALVDTLRSAVDGDGGFFGPLFPKALVRPEYVWQGVVRHTHLDGPGDAAEYFRRFGRSAALLSLIGANDLHYENVIATARGPVVVDTETLVSLPNRPDPENRHAVGDDVEASVLNTLLFPARYPGMVLDMDISAIGNVRRSRSRSLDSFVVVDEGTDDIRFDKVAVTMEPGPNVAAAHDGWVDPAMWVDEVVAGFREAHGRLRERAGEVEEVLSRVDDWSVRQIVRPTFVYSRFLQASTHPAYLRDARDRRRLFEKLPRHHRGVAQDGRDAVFEEEVRSLLDMDIPFYEVGCDSRAMAGTGATVADAVAVTPRRSALARVRAFFDRPVERDLAYIRYALACSPDDVWEERHGAFEEEAPHGRTLLPELADPGPWHARLADLALGGAERPTWIMPVLDGTALRFGTVNPLLHEGGGLLLYLAGAARAQGGNGTGIDVGGAYAAAVEKPLPSPAAPTPLSLSPFTGNLSQRVTGLELERLGVGVREALPRTAFENRRETGPDGLSVEDFDYLNGLGGYLAYRGEYEDPDDPVLPGLEPARLLERLVDLDGPPTGHGGELGLAHGRFGRIVAMSAMVRQGEDASGRAAAHLERFASAYLRHRWRDDALRDRAGSGGWCKGYAGVAFGLTKLLRALGHSAAQTRAAIAPEVERVVGDDPGRDISFCHGVSGRVAMLCWLADRLDWPELRTEAKALGARFLERHGDGTWTCGVGIALDLPSFLFGLSGWHFTRLMADDPSVELPLCLGGR</sequence>
<gene>
    <name evidence="2" type="ORF">SAMN05421803_106176</name>
</gene>
<proteinExistence type="predicted"/>
<dbReference type="InterPro" id="IPR025410">
    <property type="entry name" value="Lant_dehyd"/>
</dbReference>
<dbReference type="InterPro" id="IPR017146">
    <property type="entry name" value="Lanti_2_LanM"/>
</dbReference>
<evidence type="ECO:0000313" key="2">
    <source>
        <dbReference type="EMBL" id="SHJ47367.1"/>
    </source>
</evidence>
<feature type="domain" description="Lantibiotic biosynthesis protein dehydration" evidence="1">
    <location>
        <begin position="118"/>
        <end position="487"/>
    </location>
</feature>
<name>A0A1M6JKY9_9ACTN</name>
<dbReference type="Pfam" id="PF05147">
    <property type="entry name" value="LANC_like"/>
    <property type="match status" value="1"/>
</dbReference>
<dbReference type="Proteomes" id="UP000184452">
    <property type="component" value="Unassembled WGS sequence"/>
</dbReference>
<reference evidence="2 3" key="1">
    <citation type="submission" date="2016-11" db="EMBL/GenBank/DDBJ databases">
        <authorList>
            <person name="Jaros S."/>
            <person name="Januszkiewicz K."/>
            <person name="Wedrychowicz H."/>
        </authorList>
    </citation>
    <scope>NUCLEOTIDE SEQUENCE [LARGE SCALE GENOMIC DNA]</scope>
    <source>
        <strain evidence="2 3">CGMCC 4.5723</strain>
    </source>
</reference>
<dbReference type="STRING" id="758803.SAMN05421803_106176"/>